<keyword evidence="4 11" id="KW-0812">Transmembrane</keyword>
<keyword evidence="5" id="KW-0547">Nucleotide-binding</keyword>
<evidence type="ECO:0000256" key="10">
    <source>
        <dbReference type="ARBA" id="ARBA00023136"/>
    </source>
</evidence>
<dbReference type="GO" id="GO:0016020">
    <property type="term" value="C:membrane"/>
    <property type="evidence" value="ECO:0007669"/>
    <property type="project" value="UniProtKB-SubCell"/>
</dbReference>
<evidence type="ECO:0000256" key="6">
    <source>
        <dbReference type="ARBA" id="ARBA00022777"/>
    </source>
</evidence>
<feature type="transmembrane region" description="Helical" evidence="11">
    <location>
        <begin position="35"/>
        <end position="52"/>
    </location>
</feature>
<dbReference type="Gene3D" id="1.20.120.620">
    <property type="entry name" value="Backbone structure of the membrane domain of e. Coli histidine kinase receptor kdpd"/>
    <property type="match status" value="1"/>
</dbReference>
<keyword evidence="6" id="KW-0418">Kinase</keyword>
<proteinExistence type="predicted"/>
<feature type="transmembrane region" description="Helical" evidence="11">
    <location>
        <begin position="59"/>
        <end position="80"/>
    </location>
</feature>
<protein>
    <submittedName>
        <fullName evidence="13">DUF4118 domain-containing protein</fullName>
    </submittedName>
</protein>
<dbReference type="InterPro" id="IPR025201">
    <property type="entry name" value="KdpD_TM"/>
</dbReference>
<keyword evidence="8 11" id="KW-1133">Transmembrane helix</keyword>
<name>A0AAU7JS55_9MICO</name>
<gene>
    <name evidence="13" type="ORF">ABEG17_17155</name>
</gene>
<accession>A0AAU7JS55</accession>
<organism evidence="13">
    <name type="scientific">Pedococcus sp. KACC 23699</name>
    <dbReference type="NCBI Taxonomy" id="3149228"/>
    <lineage>
        <taxon>Bacteria</taxon>
        <taxon>Bacillati</taxon>
        <taxon>Actinomycetota</taxon>
        <taxon>Actinomycetes</taxon>
        <taxon>Micrococcales</taxon>
        <taxon>Intrasporangiaceae</taxon>
        <taxon>Pedococcus</taxon>
    </lineage>
</organism>
<evidence type="ECO:0000256" key="1">
    <source>
        <dbReference type="ARBA" id="ARBA00004141"/>
    </source>
</evidence>
<comment type="subcellular location">
    <subcellularLocation>
        <location evidence="1">Membrane</location>
        <topology evidence="1">Multi-pass membrane protein</topology>
    </subcellularLocation>
</comment>
<dbReference type="InterPro" id="IPR038318">
    <property type="entry name" value="KdpD_sf"/>
</dbReference>
<keyword evidence="3" id="KW-0808">Transferase</keyword>
<evidence type="ECO:0000256" key="4">
    <source>
        <dbReference type="ARBA" id="ARBA00022692"/>
    </source>
</evidence>
<dbReference type="RefSeq" id="WP_406830704.1">
    <property type="nucleotide sequence ID" value="NZ_CP157483.1"/>
</dbReference>
<dbReference type="Pfam" id="PF13493">
    <property type="entry name" value="DUF4118"/>
    <property type="match status" value="1"/>
</dbReference>
<dbReference type="EMBL" id="CP157483">
    <property type="protein sequence ID" value="XBO43273.1"/>
    <property type="molecule type" value="Genomic_DNA"/>
</dbReference>
<dbReference type="GO" id="GO:0000160">
    <property type="term" value="P:phosphorelay signal transduction system"/>
    <property type="evidence" value="ECO:0007669"/>
    <property type="project" value="UniProtKB-KW"/>
</dbReference>
<dbReference type="AlphaFoldDB" id="A0AAU7JS55"/>
<evidence type="ECO:0000256" key="7">
    <source>
        <dbReference type="ARBA" id="ARBA00022840"/>
    </source>
</evidence>
<keyword evidence="9" id="KW-0902">Two-component regulatory system</keyword>
<evidence type="ECO:0000256" key="2">
    <source>
        <dbReference type="ARBA" id="ARBA00022553"/>
    </source>
</evidence>
<evidence type="ECO:0000256" key="5">
    <source>
        <dbReference type="ARBA" id="ARBA00022741"/>
    </source>
</evidence>
<evidence type="ECO:0000259" key="12">
    <source>
        <dbReference type="Pfam" id="PF13493"/>
    </source>
</evidence>
<keyword evidence="2" id="KW-0597">Phosphoprotein</keyword>
<evidence type="ECO:0000256" key="3">
    <source>
        <dbReference type="ARBA" id="ARBA00022679"/>
    </source>
</evidence>
<keyword evidence="10 11" id="KW-0472">Membrane</keyword>
<reference evidence="13" key="1">
    <citation type="submission" date="2024-05" db="EMBL/GenBank/DDBJ databases">
        <authorList>
            <person name="Kim S."/>
            <person name="Heo J."/>
            <person name="Choi H."/>
            <person name="Choi Y."/>
            <person name="Kwon S.-W."/>
            <person name="Kim Y."/>
        </authorList>
    </citation>
    <scope>NUCLEOTIDE SEQUENCE</scope>
    <source>
        <strain evidence="13">KACC 23699</strain>
    </source>
</reference>
<dbReference type="GO" id="GO:0005524">
    <property type="term" value="F:ATP binding"/>
    <property type="evidence" value="ECO:0007669"/>
    <property type="project" value="UniProtKB-KW"/>
</dbReference>
<evidence type="ECO:0000256" key="9">
    <source>
        <dbReference type="ARBA" id="ARBA00023012"/>
    </source>
</evidence>
<feature type="transmembrane region" description="Helical" evidence="11">
    <location>
        <begin position="92"/>
        <end position="109"/>
    </location>
</feature>
<keyword evidence="7" id="KW-0067">ATP-binding</keyword>
<evidence type="ECO:0000256" key="8">
    <source>
        <dbReference type="ARBA" id="ARBA00022989"/>
    </source>
</evidence>
<dbReference type="GO" id="GO:0016301">
    <property type="term" value="F:kinase activity"/>
    <property type="evidence" value="ECO:0007669"/>
    <property type="project" value="UniProtKB-KW"/>
</dbReference>
<feature type="domain" description="Sensor protein KdpD transmembrane" evidence="12">
    <location>
        <begin position="15"/>
        <end position="119"/>
    </location>
</feature>
<feature type="transmembrane region" description="Helical" evidence="11">
    <location>
        <begin position="12"/>
        <end position="29"/>
    </location>
</feature>
<evidence type="ECO:0000313" key="13">
    <source>
        <dbReference type="EMBL" id="XBO43273.1"/>
    </source>
</evidence>
<sequence>MISRTVLAHRPVLLVLAGVLPLLACLVLAGLRAEVANAPAVLVLVLLVVAAASTGDRAAGVLAAASAAVWFDVLLTRPYGQLAIHGREDAEAMVLLMVVGAAVTELSLWGRRQQARASRASGFLDGLVVSAESAQAADRSVEDLVSDVAQRITDVLGLDRCRFVAGPPAAGLPRLSRTGGLLGRGSSYDIDRDGLPVDTEVAVEVAAQDEVLGAFLLTAASRVTRPSRDQRCTAVLLADQTVPALLEQRRPAPPQRP</sequence>
<evidence type="ECO:0000256" key="11">
    <source>
        <dbReference type="SAM" id="Phobius"/>
    </source>
</evidence>